<gene>
    <name evidence="3" type="ORF">SAMN05192576_0748</name>
</gene>
<feature type="transmembrane region" description="Helical" evidence="1">
    <location>
        <begin position="6"/>
        <end position="28"/>
    </location>
</feature>
<dbReference type="OrthoDB" id="181455at2"/>
<dbReference type="InterPro" id="IPR025196">
    <property type="entry name" value="DUF4126"/>
</dbReference>
<keyword evidence="4" id="KW-1185">Reference proteome</keyword>
<reference evidence="3 4" key="1">
    <citation type="submission" date="2016-10" db="EMBL/GenBank/DDBJ databases">
        <authorList>
            <person name="de Groot N.N."/>
        </authorList>
    </citation>
    <scope>NUCLEOTIDE SEQUENCE [LARGE SCALE GENOMIC DNA]</scope>
    <source>
        <strain evidence="3 4">CGMCC 1.11147</strain>
    </source>
</reference>
<organism evidence="3 4">
    <name type="scientific">Nocardioides szechwanensis</name>
    <dbReference type="NCBI Taxonomy" id="1005944"/>
    <lineage>
        <taxon>Bacteria</taxon>
        <taxon>Bacillati</taxon>
        <taxon>Actinomycetota</taxon>
        <taxon>Actinomycetes</taxon>
        <taxon>Propionibacteriales</taxon>
        <taxon>Nocardioidaceae</taxon>
        <taxon>Nocardioides</taxon>
    </lineage>
</organism>
<feature type="transmembrane region" description="Helical" evidence="1">
    <location>
        <begin position="157"/>
        <end position="179"/>
    </location>
</feature>
<dbReference type="STRING" id="1005944.SAMN05192576_0748"/>
<proteinExistence type="predicted"/>
<feature type="domain" description="DUF4126" evidence="2">
    <location>
        <begin position="6"/>
        <end position="172"/>
    </location>
</feature>
<keyword evidence="1" id="KW-0472">Membrane</keyword>
<evidence type="ECO:0000256" key="1">
    <source>
        <dbReference type="SAM" id="Phobius"/>
    </source>
</evidence>
<dbReference type="Proteomes" id="UP000199004">
    <property type="component" value="Unassembled WGS sequence"/>
</dbReference>
<protein>
    <recommendedName>
        <fullName evidence="2">DUF4126 domain-containing protein</fullName>
    </recommendedName>
</protein>
<keyword evidence="1" id="KW-0812">Transmembrane</keyword>
<accession>A0A1G9VFE9</accession>
<dbReference type="AlphaFoldDB" id="A0A1G9VFE9"/>
<evidence type="ECO:0000313" key="4">
    <source>
        <dbReference type="Proteomes" id="UP000199004"/>
    </source>
</evidence>
<sequence length="202" mass="21024">MESLPLAFSSGWASGVNAYLVVLVLGIYDRVGNVAEIPDALGRWEVLTVAGFLYAMEFVADKIPYVDSAWDVVSTLVRPTAGAVIGVLLAGDADSLAQAVNGVVGGGTALLSHLVKAGSRLAINSSPEPVTNIGASVAEDVTVLALVWFAVEHPAAAAAIAGVLLAVGLVVLYLVAKLVRRGWRRVRQRRDRKPVAGPTSVT</sequence>
<keyword evidence="1" id="KW-1133">Transmembrane helix</keyword>
<dbReference type="EMBL" id="FNIC01000001">
    <property type="protein sequence ID" value="SDM70793.1"/>
    <property type="molecule type" value="Genomic_DNA"/>
</dbReference>
<evidence type="ECO:0000259" key="2">
    <source>
        <dbReference type="Pfam" id="PF13548"/>
    </source>
</evidence>
<name>A0A1G9VFE9_9ACTN</name>
<dbReference type="RefSeq" id="WP_091021981.1">
    <property type="nucleotide sequence ID" value="NZ_BKAE01000004.1"/>
</dbReference>
<dbReference type="Pfam" id="PF13548">
    <property type="entry name" value="DUF4126"/>
    <property type="match status" value="1"/>
</dbReference>
<evidence type="ECO:0000313" key="3">
    <source>
        <dbReference type="EMBL" id="SDM70793.1"/>
    </source>
</evidence>